<dbReference type="GO" id="GO:0042823">
    <property type="term" value="P:pyridoxal phosphate biosynthetic process"/>
    <property type="evidence" value="ECO:0007669"/>
    <property type="project" value="InterPro"/>
</dbReference>
<evidence type="ECO:0000259" key="20">
    <source>
        <dbReference type="PROSITE" id="PS50975"/>
    </source>
</evidence>
<dbReference type="PRINTS" id="PR00098">
    <property type="entry name" value="CPSASE"/>
</dbReference>
<dbReference type="Pfam" id="PF02787">
    <property type="entry name" value="CPSase_L_D3"/>
    <property type="match status" value="1"/>
</dbReference>
<protein>
    <recommendedName>
        <fullName evidence="19">Carbamoyl phosphate synthase large chain</fullName>
        <ecNumber evidence="19">6.3.4.16</ecNumber>
        <ecNumber evidence="19">6.3.5.5</ecNumber>
    </recommendedName>
    <alternativeName>
        <fullName evidence="19">Carbamoyl phosphate synthetase ammonia chain</fullName>
    </alternativeName>
</protein>
<feature type="binding site" evidence="19">
    <location>
        <position position="243"/>
    </location>
    <ligand>
        <name>ATP</name>
        <dbReference type="ChEBI" id="CHEBI:30616"/>
        <label>1</label>
    </ligand>
</feature>
<comment type="cofactor">
    <cofactor evidence="1">
        <name>Mn(2+)</name>
        <dbReference type="ChEBI" id="CHEBI:29035"/>
    </cofactor>
</comment>
<dbReference type="PROSITE" id="PS51130">
    <property type="entry name" value="PDXT_SNO_2"/>
    <property type="match status" value="1"/>
</dbReference>
<dbReference type="GO" id="GO:0004087">
    <property type="term" value="F:carbamoyl-phosphate synthase (ammonia) activity"/>
    <property type="evidence" value="ECO:0007669"/>
    <property type="project" value="UniProtKB-EC"/>
</dbReference>
<dbReference type="InterPro" id="IPR058047">
    <property type="entry name" value="CPSase_preATP-grasp"/>
</dbReference>
<feature type="binding site" evidence="19">
    <location>
        <position position="815"/>
    </location>
    <ligand>
        <name>ATP</name>
        <dbReference type="ChEBI" id="CHEBI:30616"/>
        <label>2</label>
    </ligand>
</feature>
<feature type="binding site" evidence="19">
    <location>
        <position position="285"/>
    </location>
    <ligand>
        <name>Mg(2+)</name>
        <dbReference type="ChEBI" id="CHEBI:18420"/>
        <label>1</label>
    </ligand>
</feature>
<comment type="cofactor">
    <cofactor evidence="19">
        <name>Mg(2+)</name>
        <dbReference type="ChEBI" id="CHEBI:18420"/>
    </cofactor>
    <cofactor evidence="19">
        <name>Mn(2+)</name>
        <dbReference type="ChEBI" id="CHEBI:29035"/>
    </cofactor>
    <text evidence="19">Binds 4 Mg(2+) or Mn(2+) ions per subunit.</text>
</comment>
<dbReference type="Pfam" id="PF02142">
    <property type="entry name" value="MGS"/>
    <property type="match status" value="1"/>
</dbReference>
<feature type="domain" description="ATP-grasp" evidence="20">
    <location>
        <begin position="133"/>
        <end position="328"/>
    </location>
</feature>
<feature type="binding site" evidence="19">
    <location>
        <position position="301"/>
    </location>
    <ligand>
        <name>Mg(2+)</name>
        <dbReference type="ChEBI" id="CHEBI:18420"/>
        <label>2</label>
    </ligand>
</feature>
<dbReference type="HAMAP" id="MF_01210_B">
    <property type="entry name" value="CPSase_L_chain_B"/>
    <property type="match status" value="1"/>
</dbReference>
<gene>
    <name evidence="19" type="primary">carB</name>
    <name evidence="22" type="ORF">C8N43_1725</name>
</gene>
<feature type="domain" description="MGS-like" evidence="21">
    <location>
        <begin position="964"/>
        <end position="1099"/>
    </location>
</feature>
<dbReference type="PROSITE" id="PS51855">
    <property type="entry name" value="MGS"/>
    <property type="match status" value="1"/>
</dbReference>
<feature type="binding site" evidence="19">
    <location>
        <position position="869"/>
    </location>
    <ligand>
        <name>Mg(2+)</name>
        <dbReference type="ChEBI" id="CHEBI:18420"/>
        <label>3</label>
    </ligand>
</feature>
<feature type="binding site" evidence="19">
    <location>
        <position position="175"/>
    </location>
    <ligand>
        <name>ATP</name>
        <dbReference type="ChEBI" id="CHEBI:30616"/>
        <label>1</label>
    </ligand>
</feature>
<comment type="domain">
    <text evidence="19">The large subunit is composed of 2 ATP-grasp domains that are involved in binding the 2 ATP molecules needed for carbamoyl phosphate synthesis. The N-terminal ATP-grasp domain (referred to as the carboxyphosphate synthetic component) catalyzes the ATP-dependent phosphorylation of hydrogencarbonate to carboxyphosphate and the subsequent nucleophilic attack by ammonia to form a carbamate intermediate. The C-terminal ATP-grasp domain (referred to as the carbamoyl phosphate synthetic component) then catalyzes the phosphorylation of carbamate with the second ATP to form the end product carbamoyl phosphate. The reactive and unstable enzyme intermediates are sequentially channeled from one active site to the next through the interior of the protein over a distance of at least 96 A.</text>
</comment>
<keyword evidence="12" id="KW-0460">Magnesium</keyword>
<dbReference type="PROSITE" id="PS00866">
    <property type="entry name" value="CPSASE_1"/>
    <property type="match status" value="1"/>
</dbReference>
<evidence type="ECO:0000256" key="18">
    <source>
        <dbReference type="ARBA" id="ARBA00062056"/>
    </source>
</evidence>
<dbReference type="GO" id="GO:0006526">
    <property type="term" value="P:L-arginine biosynthetic process"/>
    <property type="evidence" value="ECO:0007669"/>
    <property type="project" value="UniProtKB-UniRule"/>
</dbReference>
<feature type="binding site" evidence="19">
    <location>
        <position position="782"/>
    </location>
    <ligand>
        <name>ATP</name>
        <dbReference type="ChEBI" id="CHEBI:30616"/>
        <label>2</label>
    </ligand>
</feature>
<feature type="binding site" evidence="19">
    <location>
        <position position="169"/>
    </location>
    <ligand>
        <name>ATP</name>
        <dbReference type="ChEBI" id="CHEBI:30616"/>
        <label>1</label>
    </ligand>
</feature>
<evidence type="ECO:0000256" key="4">
    <source>
        <dbReference type="ARBA" id="ARBA00009799"/>
    </source>
</evidence>
<feature type="binding site" evidence="19">
    <location>
        <position position="285"/>
    </location>
    <ligand>
        <name>Mn(2+)</name>
        <dbReference type="ChEBI" id="CHEBI:29035"/>
        <label>1</label>
    </ligand>
</feature>
<dbReference type="NCBIfam" id="NF009455">
    <property type="entry name" value="PRK12815.1"/>
    <property type="match status" value="1"/>
</dbReference>
<feature type="domain" description="ATP-grasp" evidence="20">
    <location>
        <begin position="707"/>
        <end position="898"/>
    </location>
</feature>
<feature type="binding site" evidence="19">
    <location>
        <position position="129"/>
    </location>
    <ligand>
        <name>ATP</name>
        <dbReference type="ChEBI" id="CHEBI:30616"/>
        <label>1</label>
    </ligand>
</feature>
<dbReference type="InterPro" id="IPR005480">
    <property type="entry name" value="CPSase_lsu_oligo"/>
</dbReference>
<dbReference type="GO" id="GO:0046872">
    <property type="term" value="F:metal ion binding"/>
    <property type="evidence" value="ECO:0007669"/>
    <property type="project" value="UniProtKB-KW"/>
</dbReference>
<dbReference type="PANTHER" id="PTHR11405">
    <property type="entry name" value="CARBAMOYLTRANSFERASE FAMILY MEMBER"/>
    <property type="match status" value="1"/>
</dbReference>
<dbReference type="CDD" id="cd01424">
    <property type="entry name" value="MGS_CPS_II"/>
    <property type="match status" value="1"/>
</dbReference>
<feature type="binding site" evidence="19">
    <location>
        <position position="743"/>
    </location>
    <ligand>
        <name>ATP</name>
        <dbReference type="ChEBI" id="CHEBI:30616"/>
        <label>2</label>
    </ligand>
</feature>
<dbReference type="Gene3D" id="3.30.470.20">
    <property type="entry name" value="ATP-grasp fold, B domain"/>
    <property type="match status" value="2"/>
</dbReference>
<evidence type="ECO:0000256" key="17">
    <source>
        <dbReference type="ARBA" id="ARBA00057223"/>
    </source>
</evidence>
<dbReference type="FunFam" id="3.40.50.20:FF:000001">
    <property type="entry name" value="Carbamoyl-phosphate synthase large chain"/>
    <property type="match status" value="1"/>
</dbReference>
<dbReference type="InterPro" id="IPR002161">
    <property type="entry name" value="PdxT/SNO"/>
</dbReference>
<dbReference type="NCBIfam" id="NF003671">
    <property type="entry name" value="PRK05294.1"/>
    <property type="match status" value="1"/>
</dbReference>
<comment type="catalytic activity">
    <reaction evidence="16 19">
        <text>hydrogencarbonate + L-glutamine + 2 ATP + H2O = carbamoyl phosphate + L-glutamate + 2 ADP + phosphate + 2 H(+)</text>
        <dbReference type="Rhea" id="RHEA:18633"/>
        <dbReference type="ChEBI" id="CHEBI:15377"/>
        <dbReference type="ChEBI" id="CHEBI:15378"/>
        <dbReference type="ChEBI" id="CHEBI:17544"/>
        <dbReference type="ChEBI" id="CHEBI:29985"/>
        <dbReference type="ChEBI" id="CHEBI:30616"/>
        <dbReference type="ChEBI" id="CHEBI:43474"/>
        <dbReference type="ChEBI" id="CHEBI:58228"/>
        <dbReference type="ChEBI" id="CHEBI:58359"/>
        <dbReference type="ChEBI" id="CHEBI:456216"/>
        <dbReference type="EC" id="6.3.5.5"/>
    </reaction>
</comment>
<dbReference type="SUPFAM" id="SSF52335">
    <property type="entry name" value="Methylglyoxal synthase-like"/>
    <property type="match status" value="1"/>
</dbReference>
<dbReference type="FunFam" id="1.10.1030.10:FF:000002">
    <property type="entry name" value="Carbamoyl-phosphate synthase large chain"/>
    <property type="match status" value="1"/>
</dbReference>
<feature type="binding site" evidence="19">
    <location>
        <position position="208"/>
    </location>
    <ligand>
        <name>ATP</name>
        <dbReference type="ChEBI" id="CHEBI:30616"/>
        <label>1</label>
    </ligand>
</feature>
<keyword evidence="5 19" id="KW-0055">Arginine biosynthesis</keyword>
<dbReference type="RefSeq" id="WP_107845191.1">
    <property type="nucleotide sequence ID" value="NZ_QBKS01000001.1"/>
</dbReference>
<dbReference type="InterPro" id="IPR006275">
    <property type="entry name" value="CPSase_lsu"/>
</dbReference>
<dbReference type="GO" id="GO:0004359">
    <property type="term" value="F:glutaminase activity"/>
    <property type="evidence" value="ECO:0007669"/>
    <property type="project" value="InterPro"/>
</dbReference>
<evidence type="ECO:0000256" key="5">
    <source>
        <dbReference type="ARBA" id="ARBA00022571"/>
    </source>
</evidence>
<keyword evidence="10 19" id="KW-0547">Nucleotide-binding</keyword>
<dbReference type="AlphaFoldDB" id="A0A2T6BLV2"/>
<dbReference type="Pfam" id="PF02786">
    <property type="entry name" value="CPSase_L_D2"/>
    <property type="match status" value="2"/>
</dbReference>
<dbReference type="PROSITE" id="PS51257">
    <property type="entry name" value="PROKAR_LIPOPROTEIN"/>
    <property type="match status" value="1"/>
</dbReference>
<evidence type="ECO:0000313" key="23">
    <source>
        <dbReference type="Proteomes" id="UP000243978"/>
    </source>
</evidence>
<keyword evidence="9 19" id="KW-0677">Repeat</keyword>
<feature type="binding site" evidence="19">
    <location>
        <position position="176"/>
    </location>
    <ligand>
        <name>ATP</name>
        <dbReference type="ChEBI" id="CHEBI:30616"/>
        <label>1</label>
    </ligand>
</feature>
<dbReference type="SUPFAM" id="SSF52440">
    <property type="entry name" value="PreATP-grasp domain"/>
    <property type="match status" value="2"/>
</dbReference>
<dbReference type="Gene3D" id="3.40.50.1380">
    <property type="entry name" value="Methylglyoxal synthase-like domain"/>
    <property type="match status" value="1"/>
</dbReference>
<keyword evidence="7 19" id="KW-0028">Amino-acid biosynthesis</keyword>
<keyword evidence="13 19" id="KW-0665">Pyrimidine biosynthesis</keyword>
<dbReference type="Pfam" id="PF25596">
    <property type="entry name" value="CPSase_L_D1"/>
    <property type="match status" value="2"/>
</dbReference>
<feature type="binding site" evidence="19">
    <location>
        <position position="215"/>
    </location>
    <ligand>
        <name>ATP</name>
        <dbReference type="ChEBI" id="CHEBI:30616"/>
        <label>1</label>
    </ligand>
</feature>
<dbReference type="InterPro" id="IPR005479">
    <property type="entry name" value="CPAse_ATP-bd"/>
</dbReference>
<feature type="binding site" evidence="19">
    <location>
        <position position="857"/>
    </location>
    <ligand>
        <name>ATP</name>
        <dbReference type="ChEBI" id="CHEBI:30616"/>
        <label>2</label>
    </ligand>
</feature>
<keyword evidence="8" id="KW-0479">Metal-binding</keyword>
<dbReference type="FunFam" id="3.30.470.20:FF:000013">
    <property type="entry name" value="Carbamoyl-phosphate synthase large chain"/>
    <property type="match status" value="1"/>
</dbReference>
<organism evidence="22 23">
    <name type="scientific">Litoreibacter ponti</name>
    <dbReference type="NCBI Taxonomy" id="1510457"/>
    <lineage>
        <taxon>Bacteria</taxon>
        <taxon>Pseudomonadati</taxon>
        <taxon>Pseudomonadota</taxon>
        <taxon>Alphaproteobacteria</taxon>
        <taxon>Rhodobacterales</taxon>
        <taxon>Roseobacteraceae</taxon>
        <taxon>Litoreibacter</taxon>
    </lineage>
</organism>
<feature type="binding site" evidence="19">
    <location>
        <position position="816"/>
    </location>
    <ligand>
        <name>ATP</name>
        <dbReference type="ChEBI" id="CHEBI:30616"/>
        <label>2</label>
    </ligand>
</feature>
<dbReference type="SMART" id="SM01096">
    <property type="entry name" value="CPSase_L_D3"/>
    <property type="match status" value="1"/>
</dbReference>
<feature type="binding site" evidence="19">
    <location>
        <position position="817"/>
    </location>
    <ligand>
        <name>ATP</name>
        <dbReference type="ChEBI" id="CHEBI:30616"/>
        <label>2</label>
    </ligand>
</feature>
<sequence>MPKRTDISSIMIIGAGPIVIGQACEFDYSGAQACKALREEGYRVILVNSNPATIMTDPDMADATYIEPITPEIVAKIIEKERPDALLPTMGGQTGLNTSLALEEMGVLDKFGVEMIGAKREAIEMAEDRKLFREAMDRLGLENPKATIANTMQECMDAIEYVGLPAIIRPAFTLGGTGGGVAYNRADYEYYCKSGLDASPVNQILIDESLLGWKEFEMEVVRDRADNAIIVCAIENVDPMGVHTGDSITVAPALTLTDKEYQAMRNASIAVLREIGVETGGSNVQWAVNPADGRMVVIEMNPRVSRSSALASKATGFPIAKIAAKLAVGYTLDELDNDITKVTPASFEPTIDYVVTKIPRFAFEKFPGSEPTLTTAMKSVGEAMAIGRTIHESLQKALASMETGLTGFDEIDIDGMPSPDAVTRKDGMLFGKTEGAQQAIDKALTRELARQTPDRLRVIAHAMRFGFSDDEIQQITSFDPWFLARIREIIEAEAKVAKDGLPMTEDGLRELKMLGFSDARLAKLTGRNETDVRKARQNLGVTAVFKRIDTCAAEFEAQTPYMYSTYEAPMMGEVECEARPSDAKKVVILGGGPNRIGQGIEFDYCCVHACYALTKAGYETIMINCNPETVSTDYDTSDRLYFEPLTFEHVMEILRVEQERGTLHGVIVQFGGQTPLKIAQALNDEGIPILGTSPDAIDLAEDRERFQQLVQKLGLKQPHNGLAHSDAEAFEKAAEIGFPLVIRPSYVLGGRAMEIVRDQAQLERYISEAVVVSGDSPVLLDSYLSGAVEVDVDALCDGEKVHVAGIMQHIEEAGVHSGDSACSLPPYSLSPSIIEELRVQTKALALALNVVGLMNVQFAIKDDVIYLIEVNPRASRTVPFVAKAIGSPIASIAAQVMAGASLDEFELIDPIIDTYAVKEAVLPFARFPGVDTILGPEMRSTGEVMGSDANFHRAFLKAQLGAGTILPEGGTGKVFISIRNEDKTPDMLEAARAVSELGHALIATRGTASWLESHGLVCETVNKVYEGRPNIVDQMKDGLISLVFNTTEGAQAVEDSRDIRSIALYDKIPYFTTAAASHACALAMKARVEGDIGVMALQG</sequence>
<dbReference type="InterPro" id="IPR033937">
    <property type="entry name" value="MGS_CPS_CarB"/>
</dbReference>
<dbReference type="PROSITE" id="PS50975">
    <property type="entry name" value="ATP_GRASP"/>
    <property type="match status" value="2"/>
</dbReference>
<dbReference type="InterPro" id="IPR036897">
    <property type="entry name" value="CarbamoylP_synth_lsu_oligo_sf"/>
</dbReference>
<feature type="binding site" evidence="19">
    <location>
        <position position="869"/>
    </location>
    <ligand>
        <name>Mg(2+)</name>
        <dbReference type="ChEBI" id="CHEBI:18420"/>
        <label>4</label>
    </ligand>
</feature>
<feature type="binding site" evidence="19">
    <location>
        <position position="299"/>
    </location>
    <ligand>
        <name>Mn(2+)</name>
        <dbReference type="ChEBI" id="CHEBI:29035"/>
        <label>1</label>
    </ligand>
</feature>
<feature type="binding site" evidence="19">
    <location>
        <position position="299"/>
    </location>
    <ligand>
        <name>Mg(2+)</name>
        <dbReference type="ChEBI" id="CHEBI:18420"/>
        <label>1</label>
    </ligand>
</feature>
<feature type="binding site" evidence="19">
    <location>
        <position position="871"/>
    </location>
    <ligand>
        <name>Mn(2+)</name>
        <dbReference type="ChEBI" id="CHEBI:29035"/>
        <label>4</label>
    </ligand>
</feature>
<dbReference type="UniPathway" id="UPA00070">
    <property type="reaction ID" value="UER00115"/>
</dbReference>
<keyword evidence="11 19" id="KW-0067">ATP-binding</keyword>
<feature type="binding site" evidence="19">
    <location>
        <position position="857"/>
    </location>
    <ligand>
        <name>Mn(2+)</name>
        <dbReference type="ChEBI" id="CHEBI:29035"/>
        <label>3</label>
    </ligand>
</feature>
<evidence type="ECO:0000256" key="14">
    <source>
        <dbReference type="ARBA" id="ARBA00023211"/>
    </source>
</evidence>
<feature type="binding site" evidence="19">
    <location>
        <position position="301"/>
    </location>
    <ligand>
        <name>Mn(2+)</name>
        <dbReference type="ChEBI" id="CHEBI:29035"/>
        <label>2</label>
    </ligand>
</feature>
<evidence type="ECO:0000256" key="10">
    <source>
        <dbReference type="ARBA" id="ARBA00022741"/>
    </source>
</evidence>
<feature type="binding site" evidence="19">
    <location>
        <position position="241"/>
    </location>
    <ligand>
        <name>ATP</name>
        <dbReference type="ChEBI" id="CHEBI:30616"/>
        <label>1</label>
    </ligand>
</feature>
<comment type="caution">
    <text evidence="22">The sequence shown here is derived from an EMBL/GenBank/DDBJ whole genome shotgun (WGS) entry which is preliminary data.</text>
</comment>
<evidence type="ECO:0000256" key="11">
    <source>
        <dbReference type="ARBA" id="ARBA00022840"/>
    </source>
</evidence>
<feature type="binding site" evidence="19">
    <location>
        <position position="789"/>
    </location>
    <ligand>
        <name>ATP</name>
        <dbReference type="ChEBI" id="CHEBI:30616"/>
        <label>2</label>
    </ligand>
</feature>
<dbReference type="InterPro" id="IPR011607">
    <property type="entry name" value="MGS-like_dom"/>
</dbReference>
<comment type="function">
    <text evidence="17 19">Large subunit of the glutamine-dependent carbamoyl phosphate synthetase (CPSase). CPSase catalyzes the formation of carbamoyl phosphate from the ammonia moiety of glutamine, carbonate, and phosphate donated by ATP, constituting the first step of 2 biosynthetic pathways, one leading to arginine and/or urea and the other to pyrimidine nucleotides. The large subunit (synthetase) binds the substrates ammonia (free or transferred from glutamine from the small subunit), hydrogencarbonate and ATP and carries out an ATP-coupled ligase reaction, activating hydrogencarbonate by forming carboxy phosphate which reacts with ammonia to form carbamoyl phosphate.</text>
</comment>
<feature type="region of interest" description="Carboxyphosphate synthetic domain" evidence="19">
    <location>
        <begin position="1"/>
        <end position="402"/>
    </location>
</feature>
<feature type="binding site" evidence="19">
    <location>
        <position position="242"/>
    </location>
    <ligand>
        <name>ATP</name>
        <dbReference type="ChEBI" id="CHEBI:30616"/>
        <label>1</label>
    </ligand>
</feature>
<dbReference type="EMBL" id="QBKS01000001">
    <property type="protein sequence ID" value="PTX57060.1"/>
    <property type="molecule type" value="Genomic_DNA"/>
</dbReference>
<dbReference type="InterPro" id="IPR005483">
    <property type="entry name" value="CPSase_dom"/>
</dbReference>
<feature type="binding site" evidence="19">
    <location>
        <position position="814"/>
    </location>
    <ligand>
        <name>ATP</name>
        <dbReference type="ChEBI" id="CHEBI:30616"/>
        <label>2</label>
    </ligand>
</feature>
<evidence type="ECO:0000256" key="19">
    <source>
        <dbReference type="HAMAP-Rule" id="MF_01210"/>
    </source>
</evidence>
<dbReference type="HAMAP" id="MF_01210_A">
    <property type="entry name" value="CPSase_L_chain_A"/>
    <property type="match status" value="1"/>
</dbReference>
<dbReference type="EC" id="6.3.5.5" evidence="19"/>
<dbReference type="PANTHER" id="PTHR11405:SF53">
    <property type="entry name" value="CARBAMOYL-PHOSPHATE SYNTHASE [AMMONIA], MITOCHONDRIAL"/>
    <property type="match status" value="1"/>
</dbReference>
<comment type="catalytic activity">
    <reaction evidence="15 19">
        <text>hydrogencarbonate + NH4(+) + 2 ATP = carbamoyl phosphate + 2 ADP + phosphate + 2 H(+)</text>
        <dbReference type="Rhea" id="RHEA:18029"/>
        <dbReference type="ChEBI" id="CHEBI:15378"/>
        <dbReference type="ChEBI" id="CHEBI:17544"/>
        <dbReference type="ChEBI" id="CHEBI:28938"/>
        <dbReference type="ChEBI" id="CHEBI:30616"/>
        <dbReference type="ChEBI" id="CHEBI:43474"/>
        <dbReference type="ChEBI" id="CHEBI:58228"/>
        <dbReference type="ChEBI" id="CHEBI:456216"/>
        <dbReference type="EC" id="6.3.4.16"/>
    </reaction>
</comment>
<dbReference type="NCBIfam" id="TIGR01369">
    <property type="entry name" value="CPSaseII_lrg"/>
    <property type="match status" value="1"/>
</dbReference>
<evidence type="ECO:0000256" key="6">
    <source>
        <dbReference type="ARBA" id="ARBA00022598"/>
    </source>
</evidence>
<dbReference type="InterPro" id="IPR011761">
    <property type="entry name" value="ATP-grasp"/>
</dbReference>
<evidence type="ECO:0000259" key="21">
    <source>
        <dbReference type="PROSITE" id="PS51855"/>
    </source>
</evidence>
<feature type="binding site" evidence="19">
    <location>
        <position position="784"/>
    </location>
    <ligand>
        <name>ATP</name>
        <dbReference type="ChEBI" id="CHEBI:30616"/>
        <label>2</label>
    </ligand>
</feature>
<dbReference type="UniPathway" id="UPA00068">
    <property type="reaction ID" value="UER00171"/>
</dbReference>
<feature type="binding site" evidence="19">
    <location>
        <position position="869"/>
    </location>
    <ligand>
        <name>Mn(2+)</name>
        <dbReference type="ChEBI" id="CHEBI:29035"/>
        <label>4</label>
    </ligand>
</feature>
<keyword evidence="14" id="KW-0464">Manganese</keyword>
<feature type="region of interest" description="Allosteric domain" evidence="19">
    <location>
        <begin position="964"/>
        <end position="1099"/>
    </location>
</feature>
<evidence type="ECO:0000256" key="2">
    <source>
        <dbReference type="ARBA" id="ARBA00004812"/>
    </source>
</evidence>
<dbReference type="GO" id="GO:0005524">
    <property type="term" value="F:ATP binding"/>
    <property type="evidence" value="ECO:0007669"/>
    <property type="project" value="UniProtKB-UniRule"/>
</dbReference>
<dbReference type="Proteomes" id="UP000243978">
    <property type="component" value="Unassembled WGS sequence"/>
</dbReference>
<dbReference type="GO" id="GO:0004088">
    <property type="term" value="F:carbamoyl-phosphate synthase (glutamine-hydrolyzing) activity"/>
    <property type="evidence" value="ECO:0007669"/>
    <property type="project" value="UniProtKB-UniRule"/>
</dbReference>
<dbReference type="EC" id="6.3.4.16" evidence="19"/>
<dbReference type="SUPFAM" id="SSF56059">
    <property type="entry name" value="Glutathione synthetase ATP-binding domain-like"/>
    <property type="match status" value="2"/>
</dbReference>
<feature type="binding site" evidence="19">
    <location>
        <position position="299"/>
    </location>
    <ligand>
        <name>Mg(2+)</name>
        <dbReference type="ChEBI" id="CHEBI:18420"/>
        <label>2</label>
    </ligand>
</feature>
<dbReference type="Gene3D" id="1.10.1030.10">
    <property type="entry name" value="Carbamoyl-phosphate synthetase, large subunit oligomerisation domain"/>
    <property type="match status" value="1"/>
</dbReference>
<proteinExistence type="inferred from homology"/>
<dbReference type="OrthoDB" id="9804197at2"/>
<evidence type="ECO:0000256" key="1">
    <source>
        <dbReference type="ARBA" id="ARBA00001936"/>
    </source>
</evidence>
<keyword evidence="23" id="KW-1185">Reference proteome</keyword>
<dbReference type="FunFam" id="3.30.470.20:FF:000007">
    <property type="entry name" value="Carbamoyl-phosphate synthase large chain"/>
    <property type="match status" value="1"/>
</dbReference>
<feature type="binding site" evidence="19">
    <location>
        <position position="210"/>
    </location>
    <ligand>
        <name>ATP</name>
        <dbReference type="ChEBI" id="CHEBI:30616"/>
        <label>1</label>
    </ligand>
</feature>
<feature type="binding site" evidence="19">
    <location>
        <position position="869"/>
    </location>
    <ligand>
        <name>Mn(2+)</name>
        <dbReference type="ChEBI" id="CHEBI:29035"/>
        <label>3</label>
    </ligand>
</feature>
<dbReference type="Gene3D" id="3.40.50.20">
    <property type="match status" value="2"/>
</dbReference>
<comment type="caution">
    <text evidence="19">Lacks conserved residue(s) required for the propagation of feature annotation.</text>
</comment>
<evidence type="ECO:0000256" key="12">
    <source>
        <dbReference type="ARBA" id="ARBA00022842"/>
    </source>
</evidence>
<name>A0A2T6BLV2_9RHOB</name>
<feature type="binding site" evidence="19">
    <location>
        <position position="299"/>
    </location>
    <ligand>
        <name>ATP</name>
        <dbReference type="ChEBI" id="CHEBI:30616"/>
        <label>1</label>
    </ligand>
</feature>
<keyword evidence="6 19" id="KW-0436">Ligase</keyword>
<feature type="binding site" evidence="19">
    <location>
        <position position="869"/>
    </location>
    <ligand>
        <name>ATP</name>
        <dbReference type="ChEBI" id="CHEBI:30616"/>
        <label>2</label>
    </ligand>
</feature>
<evidence type="ECO:0000256" key="3">
    <source>
        <dbReference type="ARBA" id="ARBA00005077"/>
    </source>
</evidence>
<dbReference type="InterPro" id="IPR016185">
    <property type="entry name" value="PreATP-grasp_dom_sf"/>
</dbReference>
<evidence type="ECO:0000256" key="9">
    <source>
        <dbReference type="ARBA" id="ARBA00022737"/>
    </source>
</evidence>
<evidence type="ECO:0000256" key="8">
    <source>
        <dbReference type="ARBA" id="ARBA00022723"/>
    </source>
</evidence>
<evidence type="ECO:0000256" key="16">
    <source>
        <dbReference type="ARBA" id="ARBA00048816"/>
    </source>
</evidence>
<feature type="binding site" evidence="19">
    <location>
        <position position="285"/>
    </location>
    <ligand>
        <name>ATP</name>
        <dbReference type="ChEBI" id="CHEBI:30616"/>
        <label>1</label>
    </ligand>
</feature>
<dbReference type="SUPFAM" id="SSF48108">
    <property type="entry name" value="Carbamoyl phosphate synthetase, large subunit connection domain"/>
    <property type="match status" value="1"/>
</dbReference>
<dbReference type="GO" id="GO:0006541">
    <property type="term" value="P:glutamine metabolic process"/>
    <property type="evidence" value="ECO:0007669"/>
    <property type="project" value="TreeGrafter"/>
</dbReference>
<dbReference type="InterPro" id="IPR036914">
    <property type="entry name" value="MGS-like_dom_sf"/>
</dbReference>
<dbReference type="GO" id="GO:0044205">
    <property type="term" value="P:'de novo' UMP biosynthetic process"/>
    <property type="evidence" value="ECO:0007669"/>
    <property type="project" value="UniProtKB-UniRule"/>
</dbReference>
<evidence type="ECO:0000313" key="22">
    <source>
        <dbReference type="EMBL" id="PTX57060.1"/>
    </source>
</evidence>
<comment type="similarity">
    <text evidence="4 19">Belongs to the CarB family.</text>
</comment>
<comment type="pathway">
    <text evidence="3 19">Amino-acid biosynthesis; L-arginine biosynthesis; carbamoyl phosphate from bicarbonate: step 1/1.</text>
</comment>
<evidence type="ECO:0000256" key="13">
    <source>
        <dbReference type="ARBA" id="ARBA00022975"/>
    </source>
</evidence>
<feature type="binding site" evidence="19">
    <location>
        <position position="299"/>
    </location>
    <ligand>
        <name>Mn(2+)</name>
        <dbReference type="ChEBI" id="CHEBI:29035"/>
        <label>2</label>
    </ligand>
</feature>
<feature type="binding site" evidence="19">
    <location>
        <position position="871"/>
    </location>
    <ligand>
        <name>Mg(2+)</name>
        <dbReference type="ChEBI" id="CHEBI:18420"/>
        <label>4</label>
    </ligand>
</feature>
<evidence type="ECO:0000256" key="7">
    <source>
        <dbReference type="ARBA" id="ARBA00022605"/>
    </source>
</evidence>
<evidence type="ECO:0000256" key="15">
    <source>
        <dbReference type="ARBA" id="ARBA00047359"/>
    </source>
</evidence>
<comment type="pathway">
    <text evidence="2 19">Pyrimidine metabolism; UMP biosynthesis via de novo pathway; (S)-dihydroorotate from bicarbonate: step 1/3.</text>
</comment>
<dbReference type="FunFam" id="3.40.50.20:FF:000003">
    <property type="entry name" value="Carbamoyl-phosphate synthase large chain"/>
    <property type="match status" value="1"/>
</dbReference>
<dbReference type="SMART" id="SM00851">
    <property type="entry name" value="MGS"/>
    <property type="match status" value="1"/>
</dbReference>
<dbReference type="PROSITE" id="PS00867">
    <property type="entry name" value="CPSASE_2"/>
    <property type="match status" value="2"/>
</dbReference>
<reference evidence="22 23" key="1">
    <citation type="submission" date="2018-04" db="EMBL/GenBank/DDBJ databases">
        <title>Genomic Encyclopedia of Archaeal and Bacterial Type Strains, Phase II (KMG-II): from individual species to whole genera.</title>
        <authorList>
            <person name="Goeker M."/>
        </authorList>
    </citation>
    <scope>NUCLEOTIDE SEQUENCE [LARGE SCALE GENOMIC DNA]</scope>
    <source>
        <strain evidence="22 23">DSM 100977</strain>
    </source>
</reference>
<accession>A0A2T6BLV2</accession>
<comment type="subunit">
    <text evidence="18 19">Composed of two chains; the small (or glutamine) chain promotes the hydrolysis of glutamine to ammonia, which is used by the large (or ammonia) chain to synthesize carbamoyl phosphate. Tetramer of heterodimers (alpha,beta)4.</text>
</comment>
<feature type="binding site" evidence="19">
    <location>
        <position position="857"/>
    </location>
    <ligand>
        <name>Mg(2+)</name>
        <dbReference type="ChEBI" id="CHEBI:18420"/>
        <label>3</label>
    </ligand>
</feature>
<dbReference type="GO" id="GO:0005737">
    <property type="term" value="C:cytoplasm"/>
    <property type="evidence" value="ECO:0007669"/>
    <property type="project" value="TreeGrafter"/>
</dbReference>